<feature type="region of interest" description="Disordered" evidence="1">
    <location>
        <begin position="41"/>
        <end position="66"/>
    </location>
</feature>
<reference evidence="2" key="1">
    <citation type="submission" date="2021-06" db="EMBL/GenBank/DDBJ databases">
        <authorList>
            <person name="Gannon L."/>
            <person name="Redgwell R T."/>
            <person name="Michniewski S."/>
            <person name="Harrison D C."/>
            <person name="Millard A."/>
        </authorList>
    </citation>
    <scope>NUCLEOTIDE SEQUENCE</scope>
</reference>
<protein>
    <submittedName>
        <fullName evidence="2">Uncharacterized protein</fullName>
    </submittedName>
</protein>
<evidence type="ECO:0000256" key="1">
    <source>
        <dbReference type="SAM" id="MobiDB-lite"/>
    </source>
</evidence>
<gene>
    <name evidence="2" type="ORF">SLAVMIC_00338</name>
</gene>
<evidence type="ECO:0000313" key="2">
    <source>
        <dbReference type="EMBL" id="CAG7580284.1"/>
    </source>
</evidence>
<accession>A0A8D9C8R9</accession>
<sequence length="66" mass="8512">MSKYFSRSKWFAELDRENAKLFDNWEEIRYSRISYLRKRKKKRKLSNLKKRMKSRKKRKQYYKNNK</sequence>
<organism evidence="2">
    <name type="scientific">uncultured marine phage</name>
    <dbReference type="NCBI Taxonomy" id="707152"/>
    <lineage>
        <taxon>Viruses</taxon>
        <taxon>environmental samples</taxon>
    </lineage>
</organism>
<dbReference type="EMBL" id="OU342829">
    <property type="protein sequence ID" value="CAG7580284.1"/>
    <property type="molecule type" value="Genomic_DNA"/>
</dbReference>
<name>A0A8D9C8R9_9VIRU</name>
<proteinExistence type="predicted"/>